<dbReference type="EMBL" id="VXLD01000001">
    <property type="protein sequence ID" value="KAB1860036.1"/>
    <property type="molecule type" value="Genomic_DNA"/>
</dbReference>
<evidence type="ECO:0000313" key="2">
    <source>
        <dbReference type="Proteomes" id="UP000325788"/>
    </source>
</evidence>
<proteinExistence type="predicted"/>
<organism evidence="1 2">
    <name type="scientific">Acinetobacter tandoii</name>
    <dbReference type="NCBI Taxonomy" id="202954"/>
    <lineage>
        <taxon>Bacteria</taxon>
        <taxon>Pseudomonadati</taxon>
        <taxon>Pseudomonadota</taxon>
        <taxon>Gammaproteobacteria</taxon>
        <taxon>Moraxellales</taxon>
        <taxon>Moraxellaceae</taxon>
        <taxon>Acinetobacter</taxon>
    </lineage>
</organism>
<gene>
    <name evidence="1" type="ORF">F4W09_02655</name>
</gene>
<accession>A0A5N4WTD6</accession>
<evidence type="ECO:0000313" key="1">
    <source>
        <dbReference type="EMBL" id="KAB1860036.1"/>
    </source>
</evidence>
<reference evidence="1 2" key="1">
    <citation type="submission" date="2019-09" db="EMBL/GenBank/DDBJ databases">
        <title>Draft genome sequence of Acinetobacter tandoii W4-4-4 isolated from environmental water sample.</title>
        <authorList>
            <person name="Wee S.K."/>
            <person name="Yan B."/>
            <person name="Mustaffa S.B."/>
            <person name="Yap E.P.H."/>
        </authorList>
    </citation>
    <scope>NUCLEOTIDE SEQUENCE [LARGE SCALE GENOMIC DNA]</scope>
    <source>
        <strain evidence="1 2">W4-4-4</strain>
    </source>
</reference>
<dbReference type="Proteomes" id="UP000325788">
    <property type="component" value="Unassembled WGS sequence"/>
</dbReference>
<sequence length="114" mass="13072">MSNHGFVAHPEAFSAATLIYTRLRRVSGRVIDAMYLAENKDYARHVVDLALATGDTELVRQAERLRSFMDLDTVIEPEVVAETVVEPTQYREDEVTEEEIYRAQVHHHYIGALR</sequence>
<protein>
    <submittedName>
        <fullName evidence="1">Uncharacterized protein</fullName>
    </submittedName>
</protein>
<dbReference type="AlphaFoldDB" id="A0A5N4WTD6"/>
<comment type="caution">
    <text evidence="1">The sequence shown here is derived from an EMBL/GenBank/DDBJ whole genome shotgun (WGS) entry which is preliminary data.</text>
</comment>
<name>A0A5N4WTD6_9GAMM</name>